<feature type="transmembrane region" description="Helical" evidence="13">
    <location>
        <begin position="184"/>
        <end position="203"/>
    </location>
</feature>
<dbReference type="RefSeq" id="XP_005092732.1">
    <property type="nucleotide sequence ID" value="XM_005092675.1"/>
</dbReference>
<dbReference type="NCBIfam" id="TIGR00813">
    <property type="entry name" value="sss"/>
    <property type="match status" value="1"/>
</dbReference>
<evidence type="ECO:0000256" key="12">
    <source>
        <dbReference type="SAM" id="MobiDB-lite"/>
    </source>
</evidence>
<evidence type="ECO:0000256" key="7">
    <source>
        <dbReference type="ARBA" id="ARBA00023053"/>
    </source>
</evidence>
<keyword evidence="8" id="KW-0406">Ion transport</keyword>
<comment type="similarity">
    <text evidence="2 11">Belongs to the sodium:solute symporter (SSF) (TC 2.A.21) family.</text>
</comment>
<feature type="transmembrane region" description="Helical" evidence="13">
    <location>
        <begin position="128"/>
        <end position="152"/>
    </location>
</feature>
<dbReference type="GeneID" id="101862332"/>
<reference evidence="15" key="1">
    <citation type="submission" date="2025-08" db="UniProtKB">
        <authorList>
            <consortium name="RefSeq"/>
        </authorList>
    </citation>
    <scope>IDENTIFICATION</scope>
</reference>
<evidence type="ECO:0000313" key="14">
    <source>
        <dbReference type="Proteomes" id="UP000694888"/>
    </source>
</evidence>
<proteinExistence type="inferred from homology"/>
<dbReference type="Pfam" id="PF00474">
    <property type="entry name" value="SSF"/>
    <property type="match status" value="1"/>
</dbReference>
<keyword evidence="14" id="KW-1185">Reference proteome</keyword>
<feature type="transmembrane region" description="Helical" evidence="13">
    <location>
        <begin position="83"/>
        <end position="107"/>
    </location>
</feature>
<keyword evidence="9 13" id="KW-0472">Membrane</keyword>
<feature type="transmembrane region" description="Helical" evidence="13">
    <location>
        <begin position="12"/>
        <end position="31"/>
    </location>
</feature>
<dbReference type="Proteomes" id="UP000694888">
    <property type="component" value="Unplaced"/>
</dbReference>
<keyword evidence="4" id="KW-1003">Cell membrane</keyword>
<evidence type="ECO:0000256" key="11">
    <source>
        <dbReference type="RuleBase" id="RU362091"/>
    </source>
</evidence>
<protein>
    <submittedName>
        <fullName evidence="15">Sodium-coupled monocarboxylate transporter 1-like</fullName>
    </submittedName>
</protein>
<dbReference type="InterPro" id="IPR001734">
    <property type="entry name" value="Na/solute_symporter"/>
</dbReference>
<comment type="subcellular location">
    <subcellularLocation>
        <location evidence="1">Cell membrane</location>
        <topology evidence="1">Multi-pass membrane protein</topology>
    </subcellularLocation>
</comment>
<evidence type="ECO:0000256" key="13">
    <source>
        <dbReference type="SAM" id="Phobius"/>
    </source>
</evidence>
<keyword evidence="7" id="KW-0915">Sodium</keyword>
<dbReference type="PROSITE" id="PS50283">
    <property type="entry name" value="NA_SOLUT_SYMP_3"/>
    <property type="match status" value="1"/>
</dbReference>
<evidence type="ECO:0000256" key="6">
    <source>
        <dbReference type="ARBA" id="ARBA00022989"/>
    </source>
</evidence>
<organism evidence="14 15">
    <name type="scientific">Aplysia californica</name>
    <name type="common">California sea hare</name>
    <dbReference type="NCBI Taxonomy" id="6500"/>
    <lineage>
        <taxon>Eukaryota</taxon>
        <taxon>Metazoa</taxon>
        <taxon>Spiralia</taxon>
        <taxon>Lophotrochozoa</taxon>
        <taxon>Mollusca</taxon>
        <taxon>Gastropoda</taxon>
        <taxon>Heterobranchia</taxon>
        <taxon>Euthyneura</taxon>
        <taxon>Tectipleura</taxon>
        <taxon>Aplysiida</taxon>
        <taxon>Aplysioidea</taxon>
        <taxon>Aplysiidae</taxon>
        <taxon>Aplysia</taxon>
    </lineage>
</organism>
<dbReference type="InterPro" id="IPR051163">
    <property type="entry name" value="Sodium:Solute_Symporter_SSF"/>
</dbReference>
<keyword evidence="10" id="KW-0739">Sodium transport</keyword>
<feature type="region of interest" description="Disordered" evidence="12">
    <location>
        <begin position="625"/>
        <end position="651"/>
    </location>
</feature>
<feature type="compositionally biased region" description="Basic and acidic residues" evidence="12">
    <location>
        <begin position="625"/>
        <end position="639"/>
    </location>
</feature>
<gene>
    <name evidence="15" type="primary">LOC101862332</name>
</gene>
<evidence type="ECO:0000256" key="9">
    <source>
        <dbReference type="ARBA" id="ARBA00023136"/>
    </source>
</evidence>
<evidence type="ECO:0000256" key="2">
    <source>
        <dbReference type="ARBA" id="ARBA00006434"/>
    </source>
</evidence>
<dbReference type="InterPro" id="IPR038377">
    <property type="entry name" value="Na/Glc_symporter_sf"/>
</dbReference>
<feature type="transmembrane region" description="Helical" evidence="13">
    <location>
        <begin position="239"/>
        <end position="256"/>
    </location>
</feature>
<sequence>MAGQVLLSVADYVVTVIMLLVPLGIGVLFAFKDAKKATRDEYLLGGRQMSMLPVTLSLFVTFQSAISVMGVPSDIYNYGVMFIFVYGGFCISYVIGYFTTVPLMFSLHLTSVYEYLEMRYRSRTLRMFSMGIGMFQTLFYMAIVQLTPALALQAAAGIPLWLSVAIIGVIGTVYTTIGGIKSVIWTDAFQCAVMLVGVLSILITGSTTVGGMSNVINICQEKGRLDFSRTSPDLRERNTWMATLIGGTFMWLANLCNQSTIQRISAMKTVKDAKNSYIINILLTAIYGTLLLLVGLVVFAYFEYMRCDPYDGGFITNRNQMVPYFAIHALKDAPGMAGFFMATLFSGSLSTLSSGINALAANTVEDILKRTLSSYSEAVATRITKVIVCVYGIIIVGLAYAANTVKGPVSQIGLSVIGGCGGPILGVFMAGAAVPWVNKRAALIAQLSAIGFTVWISIGNQIYGRKVKILPPPPTDMCYANATSVSDLALLPHSGVGAHNISVMSSSSSNTVATSSSVTVGDDQILDPYAFGFYLYDISYEWYAVIGTVISFFGTVLLSIPGKASTLSKVNSKLIFPISRRYWSLPEPHHTPADESNIDAIENLKLSNLKINSFKDTEFSLEVNQKKEVEDNKETESEKLLSNQDNGPNSK</sequence>
<feature type="transmembrane region" description="Helical" evidence="13">
    <location>
        <begin position="414"/>
        <end position="434"/>
    </location>
</feature>
<name>A0ABM0JFV4_APLCA</name>
<evidence type="ECO:0000256" key="10">
    <source>
        <dbReference type="ARBA" id="ARBA00023201"/>
    </source>
</evidence>
<feature type="compositionally biased region" description="Polar residues" evidence="12">
    <location>
        <begin position="640"/>
        <end position="651"/>
    </location>
</feature>
<evidence type="ECO:0000256" key="1">
    <source>
        <dbReference type="ARBA" id="ARBA00004651"/>
    </source>
</evidence>
<keyword evidence="6 13" id="KW-1133">Transmembrane helix</keyword>
<evidence type="ECO:0000256" key="5">
    <source>
        <dbReference type="ARBA" id="ARBA00022692"/>
    </source>
</evidence>
<feature type="transmembrane region" description="Helical" evidence="13">
    <location>
        <begin position="339"/>
        <end position="362"/>
    </location>
</feature>
<dbReference type="Gene3D" id="1.20.1730.10">
    <property type="entry name" value="Sodium/glucose cotransporter"/>
    <property type="match status" value="1"/>
</dbReference>
<feature type="transmembrane region" description="Helical" evidence="13">
    <location>
        <begin position="542"/>
        <end position="560"/>
    </location>
</feature>
<keyword evidence="3" id="KW-0813">Transport</keyword>
<feature type="transmembrane region" description="Helical" evidence="13">
    <location>
        <begin position="158"/>
        <end position="177"/>
    </location>
</feature>
<feature type="transmembrane region" description="Helical" evidence="13">
    <location>
        <begin position="277"/>
        <end position="302"/>
    </location>
</feature>
<feature type="transmembrane region" description="Helical" evidence="13">
    <location>
        <begin position="52"/>
        <end position="71"/>
    </location>
</feature>
<dbReference type="PANTHER" id="PTHR42985:SF40">
    <property type="entry name" value="LD47995P-RELATED"/>
    <property type="match status" value="1"/>
</dbReference>
<evidence type="ECO:0000256" key="4">
    <source>
        <dbReference type="ARBA" id="ARBA00022475"/>
    </source>
</evidence>
<feature type="transmembrane region" description="Helical" evidence="13">
    <location>
        <begin position="383"/>
        <end position="402"/>
    </location>
</feature>
<evidence type="ECO:0000256" key="8">
    <source>
        <dbReference type="ARBA" id="ARBA00023065"/>
    </source>
</evidence>
<feature type="transmembrane region" description="Helical" evidence="13">
    <location>
        <begin position="441"/>
        <end position="463"/>
    </location>
</feature>
<evidence type="ECO:0000256" key="3">
    <source>
        <dbReference type="ARBA" id="ARBA00022448"/>
    </source>
</evidence>
<dbReference type="PANTHER" id="PTHR42985">
    <property type="entry name" value="SODIUM-COUPLED MONOCARBOXYLATE TRANSPORTER"/>
    <property type="match status" value="1"/>
</dbReference>
<evidence type="ECO:0000313" key="15">
    <source>
        <dbReference type="RefSeq" id="XP_005092732.1"/>
    </source>
</evidence>
<keyword evidence="5 13" id="KW-0812">Transmembrane</keyword>
<accession>A0ABM0JFV4</accession>